<keyword evidence="1" id="KW-0812">Transmembrane</keyword>
<feature type="domain" description="Heparan-alpha-glucosaminide N-acetyltransferase catalytic" evidence="2">
    <location>
        <begin position="24"/>
        <end position="245"/>
    </location>
</feature>
<proteinExistence type="predicted"/>
<sequence length="328" mass="35979">MPSPMRQTDVTATTPQARTAASQRWDSLDVARGLAIGAMIVYHFSWDLSFLQLIGTNILQVPAWRWFARGIAGSFLMLAGFGLALAHIQGFRRIPFLKRLLRIGGAALAVTLGTYFAFPESYIFFGILHCIAVSSVLALPFLRLHPALTLAAAAFFLIGPWLFTSPALDAPWLDWLGLGAREPVTNDYVPIFPWFGLVLIGTAGGKLMLARRESLGLARWRADNPVFRLLTWAGRKSLPIYLTHQIVLLGILFGVAQIVGPSPAAACRQICLMQNGDPGLCPSVCSCILQQVPERGLWQRLLANKAEAEDNTRVSRAAQQCMRQTPPS</sequence>
<reference evidence="3 4" key="1">
    <citation type="submission" date="2012-02" db="EMBL/GenBank/DDBJ databases">
        <title>Improved High-Quality Draft sequence of Microvirga sp. WSM3557.</title>
        <authorList>
            <consortium name="US DOE Joint Genome Institute"/>
            <person name="Lucas S."/>
            <person name="Han J."/>
            <person name="Lapidus A."/>
            <person name="Cheng J.-F."/>
            <person name="Goodwin L."/>
            <person name="Pitluck S."/>
            <person name="Peters L."/>
            <person name="Zhang X."/>
            <person name="Detter J.C."/>
            <person name="Han C."/>
            <person name="Tapia R."/>
            <person name="Land M."/>
            <person name="Hauser L."/>
            <person name="Kyrpides N."/>
            <person name="Ivanova N."/>
            <person name="Pagani I."/>
            <person name="Brau L."/>
            <person name="Yates R."/>
            <person name="O'Hara G."/>
            <person name="Rui T."/>
            <person name="Howieson J."/>
            <person name="Reeve W."/>
            <person name="Woyke T."/>
        </authorList>
    </citation>
    <scope>NUCLEOTIDE SEQUENCE [LARGE SCALE GENOMIC DNA]</scope>
    <source>
        <strain evidence="3 4">WSM3557</strain>
    </source>
</reference>
<keyword evidence="4" id="KW-1185">Reference proteome</keyword>
<feature type="transmembrane region" description="Helical" evidence="1">
    <location>
        <begin position="33"/>
        <end position="54"/>
    </location>
</feature>
<dbReference type="HOGENOM" id="CLU_067755_0_0_5"/>
<dbReference type="Proteomes" id="UP000003947">
    <property type="component" value="Unassembled WGS sequence"/>
</dbReference>
<dbReference type="STRING" id="864069.MicloDRAFT_00025140"/>
<dbReference type="EMBL" id="JH660642">
    <property type="protein sequence ID" value="EIM28868.1"/>
    <property type="molecule type" value="Genomic_DNA"/>
</dbReference>
<name>I4YY26_9HYPH</name>
<feature type="transmembrane region" description="Helical" evidence="1">
    <location>
        <begin position="238"/>
        <end position="259"/>
    </location>
</feature>
<evidence type="ECO:0000313" key="4">
    <source>
        <dbReference type="Proteomes" id="UP000003947"/>
    </source>
</evidence>
<keyword evidence="1" id="KW-0472">Membrane</keyword>
<dbReference type="OrthoDB" id="9807591at2"/>
<organism evidence="3 4">
    <name type="scientific">Microvirga lotononidis</name>
    <dbReference type="NCBI Taxonomy" id="864069"/>
    <lineage>
        <taxon>Bacteria</taxon>
        <taxon>Pseudomonadati</taxon>
        <taxon>Pseudomonadota</taxon>
        <taxon>Alphaproteobacteria</taxon>
        <taxon>Hyphomicrobiales</taxon>
        <taxon>Methylobacteriaceae</taxon>
        <taxon>Microvirga</taxon>
    </lineage>
</organism>
<feature type="transmembrane region" description="Helical" evidence="1">
    <location>
        <begin position="100"/>
        <end position="117"/>
    </location>
</feature>
<feature type="transmembrane region" description="Helical" evidence="1">
    <location>
        <begin position="149"/>
        <end position="168"/>
    </location>
</feature>
<dbReference type="InterPro" id="IPR012429">
    <property type="entry name" value="HGSNAT_cat"/>
</dbReference>
<gene>
    <name evidence="3" type="ORF">MicloDRAFT_00025140</name>
</gene>
<dbReference type="Pfam" id="PF07786">
    <property type="entry name" value="HGSNAT_cat"/>
    <property type="match status" value="1"/>
</dbReference>
<evidence type="ECO:0000313" key="3">
    <source>
        <dbReference type="EMBL" id="EIM28868.1"/>
    </source>
</evidence>
<dbReference type="eggNOG" id="COG3503">
    <property type="taxonomic scope" value="Bacteria"/>
</dbReference>
<dbReference type="AlphaFoldDB" id="I4YY26"/>
<feature type="transmembrane region" description="Helical" evidence="1">
    <location>
        <begin position="123"/>
        <end position="142"/>
    </location>
</feature>
<evidence type="ECO:0000259" key="2">
    <source>
        <dbReference type="Pfam" id="PF07786"/>
    </source>
</evidence>
<accession>I4YY26</accession>
<keyword evidence="1" id="KW-1133">Transmembrane helix</keyword>
<protein>
    <submittedName>
        <fullName evidence="3">Putative membrane protein</fullName>
    </submittedName>
</protein>
<evidence type="ECO:0000256" key="1">
    <source>
        <dbReference type="SAM" id="Phobius"/>
    </source>
</evidence>
<dbReference type="PATRIC" id="fig|864069.3.peg.2718"/>
<feature type="transmembrane region" description="Helical" evidence="1">
    <location>
        <begin position="188"/>
        <end position="209"/>
    </location>
</feature>
<feature type="transmembrane region" description="Helical" evidence="1">
    <location>
        <begin position="66"/>
        <end position="88"/>
    </location>
</feature>